<feature type="compositionally biased region" description="Low complexity" evidence="1">
    <location>
        <begin position="71"/>
        <end position="95"/>
    </location>
</feature>
<feature type="compositionally biased region" description="Basic and acidic residues" evidence="1">
    <location>
        <begin position="55"/>
        <end position="66"/>
    </location>
</feature>
<dbReference type="Proteomes" id="UP001302745">
    <property type="component" value="Unassembled WGS sequence"/>
</dbReference>
<reference evidence="2" key="2">
    <citation type="submission" date="2023-05" db="EMBL/GenBank/DDBJ databases">
        <authorList>
            <consortium name="Lawrence Berkeley National Laboratory"/>
            <person name="Steindorff A."/>
            <person name="Hensen N."/>
            <person name="Bonometti L."/>
            <person name="Westerberg I."/>
            <person name="Brannstrom I.O."/>
            <person name="Guillou S."/>
            <person name="Cros-Aarteil S."/>
            <person name="Calhoun S."/>
            <person name="Haridas S."/>
            <person name="Kuo A."/>
            <person name="Mondo S."/>
            <person name="Pangilinan J."/>
            <person name="Riley R."/>
            <person name="Labutti K."/>
            <person name="Andreopoulos B."/>
            <person name="Lipzen A."/>
            <person name="Chen C."/>
            <person name="Yanf M."/>
            <person name="Daum C."/>
            <person name="Ng V."/>
            <person name="Clum A."/>
            <person name="Ohm R."/>
            <person name="Martin F."/>
            <person name="Silar P."/>
            <person name="Natvig D."/>
            <person name="Lalanne C."/>
            <person name="Gautier V."/>
            <person name="Ament-Velasquez S.L."/>
            <person name="Kruys A."/>
            <person name="Hutchinson M.I."/>
            <person name="Powell A.J."/>
            <person name="Barry K."/>
            <person name="Miller A.N."/>
            <person name="Grigoriev I.V."/>
            <person name="Debuchy R."/>
            <person name="Gladieux P."/>
            <person name="Thoren M.H."/>
            <person name="Johannesson H."/>
        </authorList>
    </citation>
    <scope>NUCLEOTIDE SEQUENCE</scope>
    <source>
        <strain evidence="2">CBS 538.74</strain>
    </source>
</reference>
<proteinExistence type="predicted"/>
<dbReference type="EMBL" id="MU856995">
    <property type="protein sequence ID" value="KAK4151917.1"/>
    <property type="molecule type" value="Genomic_DNA"/>
</dbReference>
<name>A0AAN6VII7_9PEZI</name>
<comment type="caution">
    <text evidence="2">The sequence shown here is derived from an EMBL/GenBank/DDBJ whole genome shotgun (WGS) entry which is preliminary data.</text>
</comment>
<reference evidence="2" key="1">
    <citation type="journal article" date="2023" name="Mol. Phylogenet. Evol.">
        <title>Genome-scale phylogeny and comparative genomics of the fungal order Sordariales.</title>
        <authorList>
            <person name="Hensen N."/>
            <person name="Bonometti L."/>
            <person name="Westerberg I."/>
            <person name="Brannstrom I.O."/>
            <person name="Guillou S."/>
            <person name="Cros-Aarteil S."/>
            <person name="Calhoun S."/>
            <person name="Haridas S."/>
            <person name="Kuo A."/>
            <person name="Mondo S."/>
            <person name="Pangilinan J."/>
            <person name="Riley R."/>
            <person name="LaButti K."/>
            <person name="Andreopoulos B."/>
            <person name="Lipzen A."/>
            <person name="Chen C."/>
            <person name="Yan M."/>
            <person name="Daum C."/>
            <person name="Ng V."/>
            <person name="Clum A."/>
            <person name="Steindorff A."/>
            <person name="Ohm R.A."/>
            <person name="Martin F."/>
            <person name="Silar P."/>
            <person name="Natvig D.O."/>
            <person name="Lalanne C."/>
            <person name="Gautier V."/>
            <person name="Ament-Velasquez S.L."/>
            <person name="Kruys A."/>
            <person name="Hutchinson M.I."/>
            <person name="Powell A.J."/>
            <person name="Barry K."/>
            <person name="Miller A.N."/>
            <person name="Grigoriev I.V."/>
            <person name="Debuchy R."/>
            <person name="Gladieux P."/>
            <person name="Hiltunen Thoren M."/>
            <person name="Johannesson H."/>
        </authorList>
    </citation>
    <scope>NUCLEOTIDE SEQUENCE</scope>
    <source>
        <strain evidence="2">CBS 538.74</strain>
    </source>
</reference>
<feature type="region of interest" description="Disordered" evidence="1">
    <location>
        <begin position="55"/>
        <end position="106"/>
    </location>
</feature>
<protein>
    <submittedName>
        <fullName evidence="2">Uncharacterized protein</fullName>
    </submittedName>
</protein>
<feature type="compositionally biased region" description="Polar residues" evidence="1">
    <location>
        <begin position="96"/>
        <end position="106"/>
    </location>
</feature>
<evidence type="ECO:0000313" key="2">
    <source>
        <dbReference type="EMBL" id="KAK4151917.1"/>
    </source>
</evidence>
<gene>
    <name evidence="2" type="ORF">C8A00DRAFT_35437</name>
</gene>
<accession>A0AAN6VII7</accession>
<dbReference type="AlphaFoldDB" id="A0AAN6VII7"/>
<organism evidence="2 3">
    <name type="scientific">Chaetomidium leptoderma</name>
    <dbReference type="NCBI Taxonomy" id="669021"/>
    <lineage>
        <taxon>Eukaryota</taxon>
        <taxon>Fungi</taxon>
        <taxon>Dikarya</taxon>
        <taxon>Ascomycota</taxon>
        <taxon>Pezizomycotina</taxon>
        <taxon>Sordariomycetes</taxon>
        <taxon>Sordariomycetidae</taxon>
        <taxon>Sordariales</taxon>
        <taxon>Chaetomiaceae</taxon>
        <taxon>Chaetomidium</taxon>
    </lineage>
</organism>
<sequence>MNACYCSNHYSAIRCTNTVGKFGQRCKLCTILKSGTSLTPGMLPDDSLSLIAHAQSHEERDDHSDKSFNASRRSSWSFGGLSLSTSSKKSTPESSLWRSGRSNLRV</sequence>
<keyword evidence="3" id="KW-1185">Reference proteome</keyword>
<evidence type="ECO:0000313" key="3">
    <source>
        <dbReference type="Proteomes" id="UP001302745"/>
    </source>
</evidence>
<evidence type="ECO:0000256" key="1">
    <source>
        <dbReference type="SAM" id="MobiDB-lite"/>
    </source>
</evidence>